<evidence type="ECO:0008006" key="4">
    <source>
        <dbReference type="Google" id="ProtNLM"/>
    </source>
</evidence>
<protein>
    <recommendedName>
        <fullName evidence="4">DUF4332 domain-containing protein</fullName>
    </recommendedName>
</protein>
<dbReference type="EMBL" id="SRLH01000002">
    <property type="protein sequence ID" value="TGD59025.1"/>
    <property type="molecule type" value="Genomic_DNA"/>
</dbReference>
<accession>A0A4Z0L984</accession>
<keyword evidence="1" id="KW-1133">Transmembrane helix</keyword>
<evidence type="ECO:0000313" key="3">
    <source>
        <dbReference type="Proteomes" id="UP000297407"/>
    </source>
</evidence>
<feature type="transmembrane region" description="Helical" evidence="1">
    <location>
        <begin position="6"/>
        <end position="24"/>
    </location>
</feature>
<evidence type="ECO:0000313" key="2">
    <source>
        <dbReference type="EMBL" id="TGD59025.1"/>
    </source>
</evidence>
<keyword evidence="1" id="KW-0812">Transmembrane</keyword>
<proteinExistence type="predicted"/>
<keyword evidence="3" id="KW-1185">Reference proteome</keyword>
<dbReference type="AlphaFoldDB" id="A0A4Z0L984"/>
<keyword evidence="1" id="KW-0472">Membrane</keyword>
<dbReference type="Gene3D" id="1.10.287.1490">
    <property type="match status" value="1"/>
</dbReference>
<evidence type="ECO:0000256" key="1">
    <source>
        <dbReference type="SAM" id="Phobius"/>
    </source>
</evidence>
<dbReference type="Proteomes" id="UP000297407">
    <property type="component" value="Unassembled WGS sequence"/>
</dbReference>
<dbReference type="OrthoDB" id="1493222at2"/>
<reference evidence="2 3" key="1">
    <citation type="submission" date="2019-04" db="EMBL/GenBank/DDBJ databases">
        <title>Flavobacterium sp. strain DS2-A Genome sequencing and assembly.</title>
        <authorList>
            <person name="Kim I."/>
        </authorList>
    </citation>
    <scope>NUCLEOTIDE SEQUENCE [LARGE SCALE GENOMIC DNA]</scope>
    <source>
        <strain evidence="2 3">DS2-A</strain>
    </source>
</reference>
<comment type="caution">
    <text evidence="2">The sequence shown here is derived from an EMBL/GenBank/DDBJ whole genome shotgun (WGS) entry which is preliminary data.</text>
</comment>
<sequence>MDLSCLLIPVIAGLVGALLGYLVGKAKSGGGTLQSQLEARDSENTILNDTISALENDLAAAKAGTSLAALQADLEACRSNTAKLNAIISSLHTEIDAIRAKHSSSQSFTAVADLEIPFDADLAASVYGRKIQQDDLKIVEGIGPKIEELYHNAGITTWKALSETSLEKLQDILSEAGEGYAMHNPSTWAKQCLLAYQGKWKELKDWQENLDGGKE</sequence>
<name>A0A4Z0L984_9FLAO</name>
<dbReference type="RefSeq" id="WP_135525335.1">
    <property type="nucleotide sequence ID" value="NZ_SRLH01000002.1"/>
</dbReference>
<organism evidence="2 3">
    <name type="scientific">Flavobacterium humi</name>
    <dbReference type="NCBI Taxonomy" id="2562683"/>
    <lineage>
        <taxon>Bacteria</taxon>
        <taxon>Pseudomonadati</taxon>
        <taxon>Bacteroidota</taxon>
        <taxon>Flavobacteriia</taxon>
        <taxon>Flavobacteriales</taxon>
        <taxon>Flavobacteriaceae</taxon>
        <taxon>Flavobacterium</taxon>
    </lineage>
</organism>
<gene>
    <name evidence="2" type="ORF">E4635_04015</name>
</gene>